<keyword evidence="6" id="KW-1185">Reference proteome</keyword>
<evidence type="ECO:0000313" key="6">
    <source>
        <dbReference type="Proteomes" id="UP000297407"/>
    </source>
</evidence>
<dbReference type="RefSeq" id="WP_135524814.1">
    <property type="nucleotide sequence ID" value="NZ_SRLH01000001.1"/>
</dbReference>
<evidence type="ECO:0000256" key="2">
    <source>
        <dbReference type="ARBA" id="ARBA00022679"/>
    </source>
</evidence>
<dbReference type="Proteomes" id="UP000297407">
    <property type="component" value="Unassembled WGS sequence"/>
</dbReference>
<sequence length="190" mass="21842">MKKKIYQFIFFRLMGWEIKGTLSPEIKKCIMIVVPHTSWHDFYIGLFARGIIGLEMNWVGKKELFQFPFGAYFRWMGGEPLNRKKNENKVDAIADVFKNKETFRLAIAPEGTRKKVDEWKTGFYYIALQAGIPIIPIAFDFGKKEVKISAPFFPTGNKEADFEALGKNYVGVTGRIPEYSFVPKNNHSGV</sequence>
<reference evidence="5 6" key="1">
    <citation type="submission" date="2019-04" db="EMBL/GenBank/DDBJ databases">
        <title>Flavobacterium sp. strain DS2-A Genome sequencing and assembly.</title>
        <authorList>
            <person name="Kim I."/>
        </authorList>
    </citation>
    <scope>NUCLEOTIDE SEQUENCE [LARGE SCALE GENOMIC DNA]</scope>
    <source>
        <strain evidence="5 6">DS2-A</strain>
    </source>
</reference>
<dbReference type="PANTHER" id="PTHR10434:SF9">
    <property type="entry name" value="PHOSPHOLIPID_GLYCEROL ACYLTRANSFERASE DOMAIN-CONTAINING PROTEIN"/>
    <property type="match status" value="1"/>
</dbReference>
<dbReference type="PANTHER" id="PTHR10434">
    <property type="entry name" value="1-ACYL-SN-GLYCEROL-3-PHOSPHATE ACYLTRANSFERASE"/>
    <property type="match status" value="1"/>
</dbReference>
<dbReference type="SMART" id="SM00563">
    <property type="entry name" value="PlsC"/>
    <property type="match status" value="1"/>
</dbReference>
<dbReference type="EMBL" id="SRLH01000001">
    <property type="protein sequence ID" value="TGD59607.1"/>
    <property type="molecule type" value="Genomic_DNA"/>
</dbReference>
<keyword evidence="3 5" id="KW-0012">Acyltransferase</keyword>
<dbReference type="InterPro" id="IPR002123">
    <property type="entry name" value="Plipid/glycerol_acylTrfase"/>
</dbReference>
<dbReference type="OrthoDB" id="9796839at2"/>
<proteinExistence type="predicted"/>
<accession>A0A4Z0LCK8</accession>
<keyword evidence="2 5" id="KW-0808">Transferase</keyword>
<dbReference type="GO" id="GO:0003841">
    <property type="term" value="F:1-acylglycerol-3-phosphate O-acyltransferase activity"/>
    <property type="evidence" value="ECO:0007669"/>
    <property type="project" value="TreeGrafter"/>
</dbReference>
<name>A0A4Z0LCK8_9FLAO</name>
<dbReference type="AlphaFoldDB" id="A0A4Z0LCK8"/>
<protein>
    <submittedName>
        <fullName evidence="5">Acyltransferase</fullName>
    </submittedName>
</protein>
<dbReference type="GO" id="GO:0006654">
    <property type="term" value="P:phosphatidic acid biosynthetic process"/>
    <property type="evidence" value="ECO:0007669"/>
    <property type="project" value="TreeGrafter"/>
</dbReference>
<evidence type="ECO:0000256" key="3">
    <source>
        <dbReference type="ARBA" id="ARBA00023315"/>
    </source>
</evidence>
<dbReference type="SUPFAM" id="SSF69593">
    <property type="entry name" value="Glycerol-3-phosphate (1)-acyltransferase"/>
    <property type="match status" value="1"/>
</dbReference>
<comment type="pathway">
    <text evidence="1">Lipid metabolism.</text>
</comment>
<evidence type="ECO:0000313" key="5">
    <source>
        <dbReference type="EMBL" id="TGD59607.1"/>
    </source>
</evidence>
<dbReference type="Pfam" id="PF01553">
    <property type="entry name" value="Acyltransferase"/>
    <property type="match status" value="1"/>
</dbReference>
<gene>
    <name evidence="5" type="ORF">E4635_01360</name>
</gene>
<feature type="domain" description="Phospholipid/glycerol acyltransferase" evidence="4">
    <location>
        <begin position="30"/>
        <end position="142"/>
    </location>
</feature>
<comment type="caution">
    <text evidence="5">The sequence shown here is derived from an EMBL/GenBank/DDBJ whole genome shotgun (WGS) entry which is preliminary data.</text>
</comment>
<organism evidence="5 6">
    <name type="scientific">Flavobacterium humi</name>
    <dbReference type="NCBI Taxonomy" id="2562683"/>
    <lineage>
        <taxon>Bacteria</taxon>
        <taxon>Pseudomonadati</taxon>
        <taxon>Bacteroidota</taxon>
        <taxon>Flavobacteriia</taxon>
        <taxon>Flavobacteriales</taxon>
        <taxon>Flavobacteriaceae</taxon>
        <taxon>Flavobacterium</taxon>
    </lineage>
</organism>
<evidence type="ECO:0000259" key="4">
    <source>
        <dbReference type="SMART" id="SM00563"/>
    </source>
</evidence>
<evidence type="ECO:0000256" key="1">
    <source>
        <dbReference type="ARBA" id="ARBA00005189"/>
    </source>
</evidence>